<evidence type="ECO:0000313" key="2">
    <source>
        <dbReference type="EMBL" id="KAF9071709.1"/>
    </source>
</evidence>
<evidence type="ECO:0000256" key="1">
    <source>
        <dbReference type="SAM" id="MobiDB-lite"/>
    </source>
</evidence>
<evidence type="ECO:0000313" key="3">
    <source>
        <dbReference type="Proteomes" id="UP000772434"/>
    </source>
</evidence>
<keyword evidence="3" id="KW-1185">Reference proteome</keyword>
<feature type="region of interest" description="Disordered" evidence="1">
    <location>
        <begin position="1"/>
        <end position="97"/>
    </location>
</feature>
<protein>
    <submittedName>
        <fullName evidence="2">Uncharacterized protein</fullName>
    </submittedName>
</protein>
<organism evidence="2 3">
    <name type="scientific">Rhodocollybia butyracea</name>
    <dbReference type="NCBI Taxonomy" id="206335"/>
    <lineage>
        <taxon>Eukaryota</taxon>
        <taxon>Fungi</taxon>
        <taxon>Dikarya</taxon>
        <taxon>Basidiomycota</taxon>
        <taxon>Agaricomycotina</taxon>
        <taxon>Agaricomycetes</taxon>
        <taxon>Agaricomycetidae</taxon>
        <taxon>Agaricales</taxon>
        <taxon>Marasmiineae</taxon>
        <taxon>Omphalotaceae</taxon>
        <taxon>Rhodocollybia</taxon>
    </lineage>
</organism>
<accession>A0A9P5PYQ0</accession>
<sequence length="369" mass="39972">MPGLLGYFSPSKTALNVQERRQSEETQNAPPENIPLPLSPVPPAEIEEKPAKQPARRFSFRVFTVQSHEEPRHSLSAIQEKEKRDHAAAASNSDKRAHQSALLVRGLIMGPTASSPELSSAVAKPQMNKLKSQLMQPKSANKIIAHLRELSVDAGDATPSGPIHAVCLPYSDEEAHKRHFANLDESGPSSIATFAVMNTVSVDALSSMFNEMHIIDLIKSPDLGFGQPGDGYGILAGAVPTAETVINGIEQITPQLMALGYATGRAIIPDHSGIHPPTDRMSVITYWWGLEVLLPPPSLVYLKSAHSVSGAVINFLSAVAMINTGVREILPFIRYISQFIDFEFNTIMSQNKGRGVVCAATWIMPAAMV</sequence>
<gene>
    <name evidence="2" type="ORF">BDP27DRAFT_1382352</name>
</gene>
<dbReference type="AlphaFoldDB" id="A0A9P5PYQ0"/>
<feature type="compositionally biased region" description="Pro residues" evidence="1">
    <location>
        <begin position="32"/>
        <end position="43"/>
    </location>
</feature>
<feature type="compositionally biased region" description="Basic and acidic residues" evidence="1">
    <location>
        <begin position="67"/>
        <end position="97"/>
    </location>
</feature>
<dbReference type="OrthoDB" id="2434934at2759"/>
<dbReference type="EMBL" id="JADNRY010000030">
    <property type="protein sequence ID" value="KAF9071709.1"/>
    <property type="molecule type" value="Genomic_DNA"/>
</dbReference>
<comment type="caution">
    <text evidence="2">The sequence shown here is derived from an EMBL/GenBank/DDBJ whole genome shotgun (WGS) entry which is preliminary data.</text>
</comment>
<name>A0A9P5PYQ0_9AGAR</name>
<dbReference type="Proteomes" id="UP000772434">
    <property type="component" value="Unassembled WGS sequence"/>
</dbReference>
<reference evidence="2" key="1">
    <citation type="submission" date="2020-11" db="EMBL/GenBank/DDBJ databases">
        <authorList>
            <consortium name="DOE Joint Genome Institute"/>
            <person name="Ahrendt S."/>
            <person name="Riley R."/>
            <person name="Andreopoulos W."/>
            <person name="Labutti K."/>
            <person name="Pangilinan J."/>
            <person name="Ruiz-Duenas F.J."/>
            <person name="Barrasa J.M."/>
            <person name="Sanchez-Garcia M."/>
            <person name="Camarero S."/>
            <person name="Miyauchi S."/>
            <person name="Serrano A."/>
            <person name="Linde D."/>
            <person name="Babiker R."/>
            <person name="Drula E."/>
            <person name="Ayuso-Fernandez I."/>
            <person name="Pacheco R."/>
            <person name="Padilla G."/>
            <person name="Ferreira P."/>
            <person name="Barriuso J."/>
            <person name="Kellner H."/>
            <person name="Castanera R."/>
            <person name="Alfaro M."/>
            <person name="Ramirez L."/>
            <person name="Pisabarro A.G."/>
            <person name="Kuo A."/>
            <person name="Tritt A."/>
            <person name="Lipzen A."/>
            <person name="He G."/>
            <person name="Yan M."/>
            <person name="Ng V."/>
            <person name="Cullen D."/>
            <person name="Martin F."/>
            <person name="Rosso M.-N."/>
            <person name="Henrissat B."/>
            <person name="Hibbett D."/>
            <person name="Martinez A.T."/>
            <person name="Grigoriev I.V."/>
        </authorList>
    </citation>
    <scope>NUCLEOTIDE SEQUENCE</scope>
    <source>
        <strain evidence="2">AH 40177</strain>
    </source>
</reference>
<proteinExistence type="predicted"/>